<evidence type="ECO:0000259" key="1">
    <source>
        <dbReference type="PROSITE" id="PS51502"/>
    </source>
</evidence>
<proteinExistence type="predicted"/>
<feature type="domain" description="Stress-response A/B barrel" evidence="1">
    <location>
        <begin position="2"/>
        <end position="95"/>
    </location>
</feature>
<reference evidence="2" key="1">
    <citation type="submission" date="2018-06" db="EMBL/GenBank/DDBJ databases">
        <authorList>
            <person name="Zhirakovskaya E."/>
        </authorList>
    </citation>
    <scope>NUCLEOTIDE SEQUENCE</scope>
</reference>
<dbReference type="EMBL" id="UOEK01000125">
    <property type="protein sequence ID" value="VAV97810.1"/>
    <property type="molecule type" value="Genomic_DNA"/>
</dbReference>
<sequence length="98" mass="11129">MFRHVVMFWWKPGVSDAQIAAVSTGLASLPGQIGEIQRYEHGSDLGVGGDNADYVLLADFKNFDEWHIYATHEAHVEVLETSIRPILERIERIQYDVT</sequence>
<organism evidence="2">
    <name type="scientific">hydrothermal vent metagenome</name>
    <dbReference type="NCBI Taxonomy" id="652676"/>
    <lineage>
        <taxon>unclassified sequences</taxon>
        <taxon>metagenomes</taxon>
        <taxon>ecological metagenomes</taxon>
    </lineage>
</organism>
<gene>
    <name evidence="2" type="ORF">MNBD_ACTINO02-510</name>
</gene>
<dbReference type="SUPFAM" id="SSF54909">
    <property type="entry name" value="Dimeric alpha+beta barrel"/>
    <property type="match status" value="1"/>
</dbReference>
<accession>A0A3B0RWD4</accession>
<protein>
    <recommendedName>
        <fullName evidence="1">Stress-response A/B barrel domain-containing protein</fullName>
    </recommendedName>
</protein>
<name>A0A3B0RWD4_9ZZZZ</name>
<dbReference type="InterPro" id="IPR013097">
    <property type="entry name" value="Dabb"/>
</dbReference>
<dbReference type="Gene3D" id="3.30.70.100">
    <property type="match status" value="1"/>
</dbReference>
<dbReference type="AlphaFoldDB" id="A0A3B0RWD4"/>
<dbReference type="SMART" id="SM00886">
    <property type="entry name" value="Dabb"/>
    <property type="match status" value="1"/>
</dbReference>
<dbReference type="InterPro" id="IPR011008">
    <property type="entry name" value="Dimeric_a/b-barrel"/>
</dbReference>
<dbReference type="PROSITE" id="PS51502">
    <property type="entry name" value="S_R_A_B_BARREL"/>
    <property type="match status" value="1"/>
</dbReference>
<dbReference type="Pfam" id="PF07876">
    <property type="entry name" value="Dabb"/>
    <property type="match status" value="1"/>
</dbReference>
<evidence type="ECO:0000313" key="2">
    <source>
        <dbReference type="EMBL" id="VAV97810.1"/>
    </source>
</evidence>